<reference evidence="1 2" key="1">
    <citation type="journal article" date="2023" name="Sci. Data">
        <title>Genome assembly of the Korean intertidal mud-creeper Batillaria attramentaria.</title>
        <authorList>
            <person name="Patra A.K."/>
            <person name="Ho P.T."/>
            <person name="Jun S."/>
            <person name="Lee S.J."/>
            <person name="Kim Y."/>
            <person name="Won Y.J."/>
        </authorList>
    </citation>
    <scope>NUCLEOTIDE SEQUENCE [LARGE SCALE GENOMIC DNA]</scope>
    <source>
        <strain evidence="1">Wonlab-2016</strain>
    </source>
</reference>
<name>A0ABD0K6T6_9CAEN</name>
<gene>
    <name evidence="1" type="ORF">BaRGS_00025678</name>
</gene>
<accession>A0ABD0K6T6</accession>
<comment type="caution">
    <text evidence="1">The sequence shown here is derived from an EMBL/GenBank/DDBJ whole genome shotgun (WGS) entry which is preliminary data.</text>
</comment>
<dbReference type="AlphaFoldDB" id="A0ABD0K6T6"/>
<dbReference type="EMBL" id="JACVVK020000233">
    <property type="protein sequence ID" value="KAK7483110.1"/>
    <property type="molecule type" value="Genomic_DNA"/>
</dbReference>
<evidence type="ECO:0000313" key="2">
    <source>
        <dbReference type="Proteomes" id="UP001519460"/>
    </source>
</evidence>
<organism evidence="1 2">
    <name type="scientific">Batillaria attramentaria</name>
    <dbReference type="NCBI Taxonomy" id="370345"/>
    <lineage>
        <taxon>Eukaryota</taxon>
        <taxon>Metazoa</taxon>
        <taxon>Spiralia</taxon>
        <taxon>Lophotrochozoa</taxon>
        <taxon>Mollusca</taxon>
        <taxon>Gastropoda</taxon>
        <taxon>Caenogastropoda</taxon>
        <taxon>Sorbeoconcha</taxon>
        <taxon>Cerithioidea</taxon>
        <taxon>Batillariidae</taxon>
        <taxon>Batillaria</taxon>
    </lineage>
</organism>
<protein>
    <submittedName>
        <fullName evidence="1">Uncharacterized protein</fullName>
    </submittedName>
</protein>
<dbReference type="Proteomes" id="UP001519460">
    <property type="component" value="Unassembled WGS sequence"/>
</dbReference>
<feature type="non-terminal residue" evidence="1">
    <location>
        <position position="64"/>
    </location>
</feature>
<sequence length="64" mass="7411">MRREQSLEYDGLEVSFQGLSLGGEEGRPLHRKADNLFDLLGEKRALAKPRLEISRINDEVWSRK</sequence>
<keyword evidence="2" id="KW-1185">Reference proteome</keyword>
<proteinExistence type="predicted"/>
<evidence type="ECO:0000313" key="1">
    <source>
        <dbReference type="EMBL" id="KAK7483110.1"/>
    </source>
</evidence>